<feature type="coiled-coil region" evidence="1">
    <location>
        <begin position="537"/>
        <end position="595"/>
    </location>
</feature>
<protein>
    <submittedName>
        <fullName evidence="3">Uncharacterized protein</fullName>
    </submittedName>
</protein>
<gene>
    <name evidence="3" type="ORF">J2851_004505</name>
</gene>
<reference evidence="3 4" key="1">
    <citation type="submission" date="2021-03" db="EMBL/GenBank/DDBJ databases">
        <title>Genomic Encyclopedia of Type Strains, Phase III (KMG-III): the genomes of soil and plant-associated and newly described type strains.</title>
        <authorList>
            <person name="Whitman W."/>
        </authorList>
    </citation>
    <scope>NUCLEOTIDE SEQUENCE [LARGE SCALE GENOMIC DNA]</scope>
    <source>
        <strain evidence="3 4">IMMIB AFH-6</strain>
    </source>
</reference>
<comment type="caution">
    <text evidence="3">The sequence shown here is derived from an EMBL/GenBank/DDBJ whole genome shotgun (WGS) entry which is preliminary data.</text>
</comment>
<keyword evidence="1" id="KW-0175">Coiled coil</keyword>
<dbReference type="EMBL" id="JAGINP010000017">
    <property type="protein sequence ID" value="MBP2294715.1"/>
    <property type="molecule type" value="Genomic_DNA"/>
</dbReference>
<name>A0ABS4STK8_9PROT</name>
<organism evidence="3 4">
    <name type="scientific">Azospirillum rugosum</name>
    <dbReference type="NCBI Taxonomy" id="416170"/>
    <lineage>
        <taxon>Bacteria</taxon>
        <taxon>Pseudomonadati</taxon>
        <taxon>Pseudomonadota</taxon>
        <taxon>Alphaproteobacteria</taxon>
        <taxon>Rhodospirillales</taxon>
        <taxon>Azospirillaceae</taxon>
        <taxon>Azospirillum</taxon>
    </lineage>
</organism>
<proteinExistence type="predicted"/>
<evidence type="ECO:0000256" key="2">
    <source>
        <dbReference type="SAM" id="MobiDB-lite"/>
    </source>
</evidence>
<keyword evidence="4" id="KW-1185">Reference proteome</keyword>
<sequence>MPFITTTEAERDASLLPPRLPEHQQEPAPAFLTETVPAAFRQGNTVGAALSREWSLPSEPNPDFDPFAELGDRYRPYARSFIDAEGPADVLRIKRQIDQELDDRRTLAASGTAGLAAGLVAGFVDPVNLLPLGVTANAVRGAAVPARIVTGALGAGAGAAAQEAALQDLQETRSPEESLRNVGTAVAFGGAVGGAMGAGSRAVNAARGAVAGAAVGGASELVINPDATPASVGVSALLSGILGGAVGAVHGSWHDLEAQAARDLTPAGERGQPDIGNPISPGAEPIDPMLPGQIKLTAEDLARDTGGRIDPASAGPRDGVSSVGAAQARASVAEERLVSALGLEKGIAQTAPMLRLATSPSIETRRVAQELIETPYTYEKNALGVASPVAVETRVKMWDAPLASAIEGMEAAFLKYRTGRPDASMKAVKAGDLFGGARRADRLTFDQFKREVGKAMRRGDEHQVPEVAEAARAFRSKLFDPLKERAIETGLLPEDVKPETAVSYLTRVYSHERIKAERPQFVRTVTDWLTGQRDGAADRLEEHRAKVEALTPQAERERAQVAETSAALTKAQTELNRLRADRRAAVNEHRRAINDAKRTSAGTPQFGEFMKDVRRGRPAGKPPLSLSAWLAKKGGVQNQGGELRALGIDHKTRPGLINKNGMPLDEAARAAWEEGYIGARDERPDIQELLDALHSDVSGRGKVYREDDLDYLMQQQEIDRFREDLDREGLDLAKMTDAELEARVALEREGPISEAEARRLEIDAALATDRVKVAEARTAAAGKRLEDIRARVAEARTKRDEMEMWLANRKEALRDTEAGLAKAEAKVKEAVDFARAEDVELEDIAQQITDRILGAPAGRIPYDVVPLARGPLKERTFNIPDELIERWLESDVEAVAKHYRHTMAPDVELARTFGRADLADQIAKVGDDYVQKMRATTDSRQLRRLDAQRRADVRDLEAMRDRVRGTYRAPADPDSIFHRAVPVIANFNYVRLLGQMTVSSIGDLSRPVAVHGITRVFGDGLAPLVRNFAAFRASAEEVKAAGTALDMVLHSRAMSLADIGDEFGRRTRFERGLSATANHFGAIAIMAPWNAALKQFSGVITATNLIRDAQALAAGKLGRDRITRLAAAGIDHELAQRIAQQFAQHGESQDGVHIAHTDRWTDRQALETFRAAIVREVDRTINTPSAGIKPLWMSSPVGKLVGQFKSFSFATTQQIAIAGLQRRDAAILNGLMLAVGLGMVAQLCVDTLAGREPKDDPGYWIVKGLDKSGALGWLFDAANLTGKFTRGLTSPEVLTGGGEVGRYAGQNPLEALLGPTAGLVGDIGAVTGATVTGEWSRGDVSKARRLLPFQNLFFLRWLFDKAEGNAAMELGLPEERAGGRR</sequence>
<feature type="region of interest" description="Disordered" evidence="2">
    <location>
        <begin position="264"/>
        <end position="286"/>
    </location>
</feature>
<evidence type="ECO:0000313" key="3">
    <source>
        <dbReference type="EMBL" id="MBP2294715.1"/>
    </source>
</evidence>
<evidence type="ECO:0000256" key="1">
    <source>
        <dbReference type="SAM" id="Coils"/>
    </source>
</evidence>
<evidence type="ECO:0000313" key="4">
    <source>
        <dbReference type="Proteomes" id="UP000781958"/>
    </source>
</evidence>
<dbReference type="Proteomes" id="UP000781958">
    <property type="component" value="Unassembled WGS sequence"/>
</dbReference>
<dbReference type="RefSeq" id="WP_209768994.1">
    <property type="nucleotide sequence ID" value="NZ_JAGINP010000017.1"/>
</dbReference>
<accession>A0ABS4STK8</accession>